<accession>A0A0S8FPH5</accession>
<evidence type="ECO:0000256" key="2">
    <source>
        <dbReference type="ARBA" id="ARBA00023002"/>
    </source>
</evidence>
<comment type="similarity">
    <text evidence="1">Belongs to the aldehyde dehydrogenase family.</text>
</comment>
<protein>
    <recommendedName>
        <fullName evidence="3">Aldehyde dehydrogenase domain-containing protein</fullName>
    </recommendedName>
</protein>
<dbReference type="Pfam" id="PF00171">
    <property type="entry name" value="Aldedh"/>
    <property type="match status" value="1"/>
</dbReference>
<feature type="domain" description="Aldehyde dehydrogenase" evidence="3">
    <location>
        <begin position="11"/>
        <end position="462"/>
    </location>
</feature>
<dbReference type="AlphaFoldDB" id="A0A0S8FPH5"/>
<dbReference type="InterPro" id="IPR016161">
    <property type="entry name" value="Ald_DH/histidinol_DH"/>
</dbReference>
<dbReference type="InterPro" id="IPR051020">
    <property type="entry name" value="ALDH-related_metabolic_enz"/>
</dbReference>
<dbReference type="Proteomes" id="UP000051373">
    <property type="component" value="Unassembled WGS sequence"/>
</dbReference>
<dbReference type="InterPro" id="IPR016162">
    <property type="entry name" value="Ald_DH_N"/>
</dbReference>
<dbReference type="InterPro" id="IPR015590">
    <property type="entry name" value="Aldehyde_DH_dom"/>
</dbReference>
<reference evidence="4 5" key="1">
    <citation type="journal article" date="2015" name="Microbiome">
        <title>Genomic resolution of linkages in carbon, nitrogen, and sulfur cycling among widespread estuary sediment bacteria.</title>
        <authorList>
            <person name="Baker B.J."/>
            <person name="Lazar C.S."/>
            <person name="Teske A.P."/>
            <person name="Dick G.J."/>
        </authorList>
    </citation>
    <scope>NUCLEOTIDE SEQUENCE [LARGE SCALE GENOMIC DNA]</scope>
    <source>
        <strain evidence="4">SM23_42</strain>
    </source>
</reference>
<dbReference type="EMBL" id="LJUJ01000037">
    <property type="protein sequence ID" value="KPK62446.1"/>
    <property type="molecule type" value="Genomic_DNA"/>
</dbReference>
<gene>
    <name evidence="4" type="ORF">AMJ83_10955</name>
</gene>
<keyword evidence="2" id="KW-0560">Oxidoreductase</keyword>
<organism evidence="4 5">
    <name type="scientific">candidate division WOR_3 bacterium SM23_42</name>
    <dbReference type="NCBI Taxonomy" id="1703779"/>
    <lineage>
        <taxon>Bacteria</taxon>
        <taxon>Bacteria division WOR-3</taxon>
    </lineage>
</organism>
<proteinExistence type="inferred from homology"/>
<name>A0A0S8FPH5_UNCW3</name>
<dbReference type="PANTHER" id="PTHR42991">
    <property type="entry name" value="ALDEHYDE DEHYDROGENASE"/>
    <property type="match status" value="1"/>
</dbReference>
<dbReference type="PATRIC" id="fig|1703779.3.peg.20"/>
<evidence type="ECO:0000313" key="4">
    <source>
        <dbReference type="EMBL" id="KPK62446.1"/>
    </source>
</evidence>
<dbReference type="PANTHER" id="PTHR42991:SF1">
    <property type="entry name" value="ALDEHYDE DEHYDROGENASE"/>
    <property type="match status" value="1"/>
</dbReference>
<dbReference type="SUPFAM" id="SSF53720">
    <property type="entry name" value="ALDH-like"/>
    <property type="match status" value="1"/>
</dbReference>
<sequence length="471" mass="50584">MLIKGTRINKDKKVEVINPYNDQVIESLGMSEACDIDEAITIALKGFQVLKNMPAGERAKILEKTSEIINRDKEKFSRAIALESGKTINEARGEVDRATNTMKLSAVAATELTGETVRFDLTSPSKKIGFFIRVPLGVVCAITPFNFPLNLSCHKIGPAIAAGNSVIHKPATKTPISGVMLAEALVEAGLPAEAISVLIGPGSTVGMSLIKHSHIKKISFTGSLEVGEIITSNCGMKRVTMELGSNSAVVVFEDAPLDLVAKKVRKGGYTLAGQVCISIQRVYVADKVADDFLDALLSEVTQIKYGDQLLPETEMGPMIDRDALSKAQHFCEDAVQGGGRIITGGKREGSVFTPTIISDVSEDALVIQEEAFAPIVAVNRFWTVDEAIQKVNDTKYGLQAGVFTNDITRALECARAIDAGGILINEMPTFRVDNMPYGGTKGSGIGREGPAFAIKEMTEEKLIVLDQNPLT</sequence>
<evidence type="ECO:0000313" key="5">
    <source>
        <dbReference type="Proteomes" id="UP000051373"/>
    </source>
</evidence>
<evidence type="ECO:0000259" key="3">
    <source>
        <dbReference type="Pfam" id="PF00171"/>
    </source>
</evidence>
<dbReference type="Gene3D" id="3.40.309.10">
    <property type="entry name" value="Aldehyde Dehydrogenase, Chain A, domain 2"/>
    <property type="match status" value="1"/>
</dbReference>
<dbReference type="GO" id="GO:0008911">
    <property type="term" value="F:lactaldehyde dehydrogenase (NAD+) activity"/>
    <property type="evidence" value="ECO:0007669"/>
    <property type="project" value="TreeGrafter"/>
</dbReference>
<comment type="caution">
    <text evidence="4">The sequence shown here is derived from an EMBL/GenBank/DDBJ whole genome shotgun (WGS) entry which is preliminary data.</text>
</comment>
<evidence type="ECO:0000256" key="1">
    <source>
        <dbReference type="ARBA" id="ARBA00009986"/>
    </source>
</evidence>
<dbReference type="STRING" id="1703779.AMJ83_10955"/>
<dbReference type="Gene3D" id="3.40.605.10">
    <property type="entry name" value="Aldehyde Dehydrogenase, Chain A, domain 1"/>
    <property type="match status" value="1"/>
</dbReference>
<dbReference type="FunFam" id="3.40.605.10:FF:000007">
    <property type="entry name" value="NAD/NADP-dependent betaine aldehyde dehydrogenase"/>
    <property type="match status" value="1"/>
</dbReference>
<dbReference type="InterPro" id="IPR016163">
    <property type="entry name" value="Ald_DH_C"/>
</dbReference>